<reference evidence="8" key="1">
    <citation type="submission" date="2017-06" db="EMBL/GenBank/DDBJ databases">
        <authorList>
            <person name="Varghese N."/>
            <person name="Submissions S."/>
        </authorList>
    </citation>
    <scope>NUCLEOTIDE SEQUENCE [LARGE SCALE GENOMIC DNA]</scope>
    <source>
        <strain evidence="8">LNB2</strain>
    </source>
</reference>
<dbReference type="GO" id="GO:0003700">
    <property type="term" value="F:DNA-binding transcription factor activity"/>
    <property type="evidence" value="ECO:0007669"/>
    <property type="project" value="TreeGrafter"/>
</dbReference>
<evidence type="ECO:0000256" key="2">
    <source>
        <dbReference type="ARBA" id="ARBA00023125"/>
    </source>
</evidence>
<dbReference type="PANTHER" id="PTHR30055:SF234">
    <property type="entry name" value="HTH-TYPE TRANSCRIPTIONAL REGULATOR BETI"/>
    <property type="match status" value="1"/>
</dbReference>
<dbReference type="SUPFAM" id="SSF46689">
    <property type="entry name" value="Homeodomain-like"/>
    <property type="match status" value="1"/>
</dbReference>
<dbReference type="Pfam" id="PF21351">
    <property type="entry name" value="TetR_C_41"/>
    <property type="match status" value="1"/>
</dbReference>
<dbReference type="InterPro" id="IPR036271">
    <property type="entry name" value="Tet_transcr_reg_TetR-rel_C_sf"/>
</dbReference>
<sequence>MVPGMHSTGSSRGESSPRKLSKGEITRRNILKAAEASFADQGYDAARLEAIADEVGIKQAAIFYYFPSKRRLFDELGQEIHQSLVSLTQMRLDGVDDPWEKLMLLAEAWLDFMVARPTAARIILRNCATPVAGDDRPEAYSSDALQLLRAIIAEGVAAGRFADVNSMYLVNLLSGSILHYVCNPEQLGSERPYRPDDPTEVAIFKTVLRKTARAVLDVQ</sequence>
<dbReference type="Proteomes" id="UP000198281">
    <property type="component" value="Unassembled WGS sequence"/>
</dbReference>
<feature type="region of interest" description="Disordered" evidence="5">
    <location>
        <begin position="1"/>
        <end position="22"/>
    </location>
</feature>
<evidence type="ECO:0000313" key="7">
    <source>
        <dbReference type="EMBL" id="SNS06290.1"/>
    </source>
</evidence>
<accession>A0A239BEC4</accession>
<dbReference type="SUPFAM" id="SSF48498">
    <property type="entry name" value="Tetracyclin repressor-like, C-terminal domain"/>
    <property type="match status" value="1"/>
</dbReference>
<dbReference type="InterPro" id="IPR001647">
    <property type="entry name" value="HTH_TetR"/>
</dbReference>
<organism evidence="7 8">
    <name type="scientific">Edaphosphingomonas laterariae</name>
    <dbReference type="NCBI Taxonomy" id="861865"/>
    <lineage>
        <taxon>Bacteria</taxon>
        <taxon>Pseudomonadati</taxon>
        <taxon>Pseudomonadota</taxon>
        <taxon>Alphaproteobacteria</taxon>
        <taxon>Sphingomonadales</taxon>
        <taxon>Rhizorhabdaceae</taxon>
        <taxon>Edaphosphingomonas</taxon>
    </lineage>
</organism>
<evidence type="ECO:0000259" key="6">
    <source>
        <dbReference type="PROSITE" id="PS50977"/>
    </source>
</evidence>
<keyword evidence="3" id="KW-0804">Transcription</keyword>
<evidence type="ECO:0000256" key="3">
    <source>
        <dbReference type="ARBA" id="ARBA00023163"/>
    </source>
</evidence>
<dbReference type="AlphaFoldDB" id="A0A239BEC4"/>
<dbReference type="InterPro" id="IPR009057">
    <property type="entry name" value="Homeodomain-like_sf"/>
</dbReference>
<keyword evidence="1" id="KW-0805">Transcription regulation</keyword>
<dbReference type="Pfam" id="PF00440">
    <property type="entry name" value="TetR_N"/>
    <property type="match status" value="1"/>
</dbReference>
<keyword evidence="8" id="KW-1185">Reference proteome</keyword>
<feature type="domain" description="HTH tetR-type" evidence="6">
    <location>
        <begin position="24"/>
        <end position="84"/>
    </location>
</feature>
<dbReference type="GO" id="GO:0000976">
    <property type="term" value="F:transcription cis-regulatory region binding"/>
    <property type="evidence" value="ECO:0007669"/>
    <property type="project" value="TreeGrafter"/>
</dbReference>
<evidence type="ECO:0000256" key="5">
    <source>
        <dbReference type="SAM" id="MobiDB-lite"/>
    </source>
</evidence>
<proteinExistence type="predicted"/>
<dbReference type="PRINTS" id="PR00455">
    <property type="entry name" value="HTHTETR"/>
</dbReference>
<evidence type="ECO:0000256" key="4">
    <source>
        <dbReference type="PROSITE-ProRule" id="PRU00335"/>
    </source>
</evidence>
<evidence type="ECO:0000256" key="1">
    <source>
        <dbReference type="ARBA" id="ARBA00023015"/>
    </source>
</evidence>
<protein>
    <submittedName>
        <fullName evidence="7">Transcriptional regulator, TetR family</fullName>
    </submittedName>
</protein>
<dbReference type="InterPro" id="IPR049484">
    <property type="entry name" value="Rv0078-like_C"/>
</dbReference>
<name>A0A239BEC4_9SPHN</name>
<dbReference type="EMBL" id="FZOS01000001">
    <property type="protein sequence ID" value="SNS06290.1"/>
    <property type="molecule type" value="Genomic_DNA"/>
</dbReference>
<gene>
    <name evidence="7" type="ORF">SAMN06295912_101106</name>
</gene>
<keyword evidence="2 4" id="KW-0238">DNA-binding</keyword>
<evidence type="ECO:0000313" key="8">
    <source>
        <dbReference type="Proteomes" id="UP000198281"/>
    </source>
</evidence>
<dbReference type="InterPro" id="IPR050109">
    <property type="entry name" value="HTH-type_TetR-like_transc_reg"/>
</dbReference>
<dbReference type="PANTHER" id="PTHR30055">
    <property type="entry name" value="HTH-TYPE TRANSCRIPTIONAL REGULATOR RUTR"/>
    <property type="match status" value="1"/>
</dbReference>
<feature type="DNA-binding region" description="H-T-H motif" evidence="4">
    <location>
        <begin position="47"/>
        <end position="66"/>
    </location>
</feature>
<dbReference type="Gene3D" id="1.10.357.10">
    <property type="entry name" value="Tetracycline Repressor, domain 2"/>
    <property type="match status" value="1"/>
</dbReference>
<dbReference type="PROSITE" id="PS50977">
    <property type="entry name" value="HTH_TETR_2"/>
    <property type="match status" value="1"/>
</dbReference>